<evidence type="ECO:0000313" key="2">
    <source>
        <dbReference type="EMBL" id="NEX73571.1"/>
    </source>
</evidence>
<accession>A0AAW9Y4Y1</accession>
<dbReference type="RefSeq" id="WP_163147241.1">
    <property type="nucleotide sequence ID" value="NZ_JAAIKZ010000003.1"/>
</dbReference>
<keyword evidence="1" id="KW-1133">Transmembrane helix</keyword>
<reference evidence="2 3" key="1">
    <citation type="submission" date="2020-02" db="EMBL/GenBank/DDBJ databases">
        <title>Genome sequencing of Aeromonas rivipollensis.</title>
        <authorList>
            <person name="Fono-Tamo Ubani E.K."/>
            <person name="Lekota K.E."/>
        </authorList>
    </citation>
    <scope>NUCLEOTIDE SEQUENCE [LARGE SCALE GENOMIC DNA]</scope>
    <source>
        <strain evidence="2 3">G87</strain>
    </source>
</reference>
<gene>
    <name evidence="2" type="ORF">G4911_02105</name>
</gene>
<sequence>MSNTYCFKMGFAALLDVSLWVEWLGILANLATFFGLFVAGVAAIYAIRQHKENIIESRRSVAYELYQQYLSLCFEHPEFARGFERPTNKIDIQYERYCWFISSALFAFEQILHTESQKDTWIKTIKSQLSFHKEHLIRSSTIRNKLWDEELKKIIDELISQP</sequence>
<proteinExistence type="predicted"/>
<keyword evidence="1" id="KW-0472">Membrane</keyword>
<dbReference type="EMBL" id="JAAIKZ010000003">
    <property type="protein sequence ID" value="NEX73571.1"/>
    <property type="molecule type" value="Genomic_DNA"/>
</dbReference>
<feature type="transmembrane region" description="Helical" evidence="1">
    <location>
        <begin position="20"/>
        <end position="47"/>
    </location>
</feature>
<dbReference type="AlphaFoldDB" id="A0AAW9Y4Y1"/>
<comment type="caution">
    <text evidence="2">The sequence shown here is derived from an EMBL/GenBank/DDBJ whole genome shotgun (WGS) entry which is preliminary data.</text>
</comment>
<evidence type="ECO:0008006" key="4">
    <source>
        <dbReference type="Google" id="ProtNLM"/>
    </source>
</evidence>
<evidence type="ECO:0000256" key="1">
    <source>
        <dbReference type="SAM" id="Phobius"/>
    </source>
</evidence>
<dbReference type="Proteomes" id="UP000480681">
    <property type="component" value="Unassembled WGS sequence"/>
</dbReference>
<name>A0AAW9Y4Y1_9GAMM</name>
<protein>
    <recommendedName>
        <fullName evidence="4">DUF4760 domain-containing protein</fullName>
    </recommendedName>
</protein>
<evidence type="ECO:0000313" key="3">
    <source>
        <dbReference type="Proteomes" id="UP000480681"/>
    </source>
</evidence>
<keyword evidence="1" id="KW-0812">Transmembrane</keyword>
<organism evidence="2 3">
    <name type="scientific">Aeromonas rivipollensis</name>
    <dbReference type="NCBI Taxonomy" id="948519"/>
    <lineage>
        <taxon>Bacteria</taxon>
        <taxon>Pseudomonadati</taxon>
        <taxon>Pseudomonadota</taxon>
        <taxon>Gammaproteobacteria</taxon>
        <taxon>Aeromonadales</taxon>
        <taxon>Aeromonadaceae</taxon>
        <taxon>Aeromonas</taxon>
    </lineage>
</organism>